<sequence>MTLRAQAVQPGDLFAALAGSATHGHAIPPTRSSAVPSRCSPTLPG</sequence>
<dbReference type="Gene3D" id="3.40.1390.10">
    <property type="entry name" value="MurE/MurF, N-terminal domain"/>
    <property type="match status" value="1"/>
</dbReference>
<evidence type="ECO:0000313" key="3">
    <source>
        <dbReference type="Proteomes" id="UP000020681"/>
    </source>
</evidence>
<dbReference type="EC" id="6.3.2.13" evidence="2"/>
<dbReference type="Proteomes" id="UP000020681">
    <property type="component" value="Unassembled WGS sequence"/>
</dbReference>
<protein>
    <submittedName>
        <fullName evidence="2">UDP-N-acetylmuramoyl-L-alanyl-D-glutamate--2, 6-diaminopimelate ligase domain protein</fullName>
        <ecNumber evidence="2">6.3.2.13</ecNumber>
    </submittedName>
</protein>
<keyword evidence="3" id="KW-1185">Reference proteome</keyword>
<keyword evidence="2" id="KW-0436">Ligase</keyword>
<evidence type="ECO:0000256" key="1">
    <source>
        <dbReference type="SAM" id="MobiDB-lite"/>
    </source>
</evidence>
<feature type="region of interest" description="Disordered" evidence="1">
    <location>
        <begin position="24"/>
        <end position="45"/>
    </location>
</feature>
<proteinExistence type="predicted"/>
<reference evidence="2 3" key="1">
    <citation type="submission" date="2014-01" db="EMBL/GenBank/DDBJ databases">
        <authorList>
            <person name="Dobos K."/>
            <person name="Lenaerts A."/>
            <person name="Ordway D."/>
            <person name="DeGroote M.A."/>
            <person name="Parker T."/>
            <person name="Sizemore C."/>
            <person name="Tallon L.J."/>
            <person name="Sadzewicz L.K."/>
            <person name="Sengamalay N."/>
            <person name="Fraser C.M."/>
            <person name="Hine E."/>
            <person name="Shefchek K.A."/>
            <person name="Das S.P."/>
            <person name="Tettelin H."/>
        </authorList>
    </citation>
    <scope>NUCLEOTIDE SEQUENCE [LARGE SCALE GENOMIC DNA]</scope>
    <source>
        <strain evidence="2 3">Harvey</strain>
    </source>
</reference>
<comment type="caution">
    <text evidence="2">The sequence shown here is derived from an EMBL/GenBank/DDBJ whole genome shotgun (WGS) entry which is preliminary data.</text>
</comment>
<dbReference type="GO" id="GO:0008765">
    <property type="term" value="F:UDP-N-acetylmuramoylalanyl-D-glutamate-2,6-diaminopimelate ligase activity"/>
    <property type="evidence" value="ECO:0007669"/>
    <property type="project" value="UniProtKB-EC"/>
</dbReference>
<gene>
    <name evidence="2" type="ORF">I551_5639</name>
</gene>
<accession>A0ABN0QT54</accession>
<dbReference type="EMBL" id="JAOL01000152">
    <property type="protein sequence ID" value="EUA87917.1"/>
    <property type="molecule type" value="Genomic_DNA"/>
</dbReference>
<evidence type="ECO:0000313" key="2">
    <source>
        <dbReference type="EMBL" id="EUA87917.1"/>
    </source>
</evidence>
<organism evidence="2 3">
    <name type="scientific">Mycobacterium ulcerans str. Harvey</name>
    <dbReference type="NCBI Taxonomy" id="1299332"/>
    <lineage>
        <taxon>Bacteria</taxon>
        <taxon>Bacillati</taxon>
        <taxon>Actinomycetota</taxon>
        <taxon>Actinomycetes</taxon>
        <taxon>Mycobacteriales</taxon>
        <taxon>Mycobacteriaceae</taxon>
        <taxon>Mycobacterium</taxon>
        <taxon>Mycobacterium ulcerans group</taxon>
    </lineage>
</organism>
<name>A0ABN0QT54_MYCUL</name>